<evidence type="ECO:0000313" key="4">
    <source>
        <dbReference type="EMBL" id="AXC09504.1"/>
    </source>
</evidence>
<evidence type="ECO:0000256" key="2">
    <source>
        <dbReference type="ARBA" id="ARBA00035108"/>
    </source>
</evidence>
<dbReference type="EMBL" id="CP030840">
    <property type="protein sequence ID" value="AXC09504.1"/>
    <property type="molecule type" value="Genomic_DNA"/>
</dbReference>
<accession>A0A2Z5FSQ6</accession>
<dbReference type="OrthoDB" id="144737at2"/>
<gene>
    <name evidence="4" type="ORF">ACPOL_0117</name>
</gene>
<reference evidence="4 5" key="1">
    <citation type="journal article" date="2018" name="Front. Microbiol.">
        <title>Hydrolytic Capabilities as a Key to Environmental Success: Chitinolytic and Cellulolytic Acidobacteria From Acidic Sub-arctic Soils and Boreal Peatlands.</title>
        <authorList>
            <person name="Belova S.E."/>
            <person name="Ravin N.V."/>
            <person name="Pankratov T.A."/>
            <person name="Rakitin A.L."/>
            <person name="Ivanova A.A."/>
            <person name="Beletsky A.V."/>
            <person name="Mardanov A.V."/>
            <person name="Sinninghe Damste J.S."/>
            <person name="Dedysh S.N."/>
        </authorList>
    </citation>
    <scope>NUCLEOTIDE SEQUENCE [LARGE SCALE GENOMIC DNA]</scope>
    <source>
        <strain evidence="4 5">SBC82</strain>
    </source>
</reference>
<comment type="subcellular location">
    <subcellularLocation>
        <location evidence="2">Gas vesicle</location>
    </subcellularLocation>
</comment>
<evidence type="ECO:0000256" key="3">
    <source>
        <dbReference type="ARBA" id="ARBA00035643"/>
    </source>
</evidence>
<dbReference type="GO" id="GO:0031411">
    <property type="term" value="C:gas vesicle"/>
    <property type="evidence" value="ECO:0007669"/>
    <property type="project" value="UniProtKB-SubCell"/>
</dbReference>
<sequence length="253" mass="29047">MAWYAYCISEKQAFPDLLRHRKPVPLDAVTGISGNQVFLYPASDLAVIVSEHNPDEPLVQKSAVDHAKVIADCFKMSTVLPFRFGTVFSDDEALRRSVRSNQRQFLTNLDRLRGKAEMHLKVVVDDCCREQDKPILMNRVGKEYLTSLRENATQQRERQTRARAVSVQMHRMFAPLDEEVSCKRDGTGKMMLDIAHLIDHKCIERYQNRYSTAAVQLKDCRMQLSGPWPPYHFVHRQSRVPAQHTPSRTAIPA</sequence>
<dbReference type="AlphaFoldDB" id="A0A2Z5FSQ6"/>
<dbReference type="RefSeq" id="WP_114205331.1">
    <property type="nucleotide sequence ID" value="NZ_CP030840.1"/>
</dbReference>
<keyword evidence="5" id="KW-1185">Reference proteome</keyword>
<dbReference type="Proteomes" id="UP000253606">
    <property type="component" value="Chromosome"/>
</dbReference>
<dbReference type="PANTHER" id="PTHR36852">
    <property type="entry name" value="PROTEIN GVPL 2"/>
    <property type="match status" value="1"/>
</dbReference>
<evidence type="ECO:0000313" key="5">
    <source>
        <dbReference type="Proteomes" id="UP000253606"/>
    </source>
</evidence>
<dbReference type="Pfam" id="PF06386">
    <property type="entry name" value="GvpL_GvpF"/>
    <property type="match status" value="1"/>
</dbReference>
<comment type="similarity">
    <text evidence="3">Belongs to the gas vesicle GvpF/GvpL family.</text>
</comment>
<dbReference type="KEGG" id="abas:ACPOL_0117"/>
<organism evidence="4 5">
    <name type="scientific">Acidisarcina polymorpha</name>
    <dbReference type="NCBI Taxonomy" id="2211140"/>
    <lineage>
        <taxon>Bacteria</taxon>
        <taxon>Pseudomonadati</taxon>
        <taxon>Acidobacteriota</taxon>
        <taxon>Terriglobia</taxon>
        <taxon>Terriglobales</taxon>
        <taxon>Acidobacteriaceae</taxon>
        <taxon>Acidisarcina</taxon>
    </lineage>
</organism>
<keyword evidence="1" id="KW-0304">Gas vesicle</keyword>
<dbReference type="InterPro" id="IPR009430">
    <property type="entry name" value="GvpL/GvpF"/>
</dbReference>
<dbReference type="PANTHER" id="PTHR36852:SF1">
    <property type="entry name" value="PROTEIN GVPL 2"/>
    <property type="match status" value="1"/>
</dbReference>
<proteinExistence type="inferred from homology"/>
<evidence type="ECO:0000256" key="1">
    <source>
        <dbReference type="ARBA" id="ARBA00022987"/>
    </source>
</evidence>
<name>A0A2Z5FSQ6_9BACT</name>
<dbReference type="GO" id="GO:0031412">
    <property type="term" value="P:gas vesicle organization"/>
    <property type="evidence" value="ECO:0007669"/>
    <property type="project" value="InterPro"/>
</dbReference>
<protein>
    <submittedName>
        <fullName evidence="4">Gas vesicle synthesis GvpLGvpF</fullName>
    </submittedName>
</protein>